<protein>
    <submittedName>
        <fullName evidence="3">SRPBCC domain-containing protein</fullName>
    </submittedName>
</protein>
<dbReference type="EMBL" id="JBHRSX010000005">
    <property type="protein sequence ID" value="MFC3200306.1"/>
    <property type="molecule type" value="Genomic_DNA"/>
</dbReference>
<name>A0ABV7JU96_9ALTE</name>
<organism evidence="3 4">
    <name type="scientific">Alteromonas oceani</name>
    <dbReference type="NCBI Taxonomy" id="2071609"/>
    <lineage>
        <taxon>Bacteria</taxon>
        <taxon>Pseudomonadati</taxon>
        <taxon>Pseudomonadota</taxon>
        <taxon>Gammaproteobacteria</taxon>
        <taxon>Alteromonadales</taxon>
        <taxon>Alteromonadaceae</taxon>
        <taxon>Alteromonas/Salinimonas group</taxon>
        <taxon>Alteromonas</taxon>
    </lineage>
</organism>
<dbReference type="Proteomes" id="UP001595477">
    <property type="component" value="Unassembled WGS sequence"/>
</dbReference>
<keyword evidence="4" id="KW-1185">Reference proteome</keyword>
<dbReference type="InterPro" id="IPR023393">
    <property type="entry name" value="START-like_dom_sf"/>
</dbReference>
<evidence type="ECO:0000313" key="4">
    <source>
        <dbReference type="Proteomes" id="UP001595477"/>
    </source>
</evidence>
<dbReference type="InterPro" id="IPR013538">
    <property type="entry name" value="ASHA1/2-like_C"/>
</dbReference>
<dbReference type="SUPFAM" id="SSF55961">
    <property type="entry name" value="Bet v1-like"/>
    <property type="match status" value="1"/>
</dbReference>
<evidence type="ECO:0000256" key="1">
    <source>
        <dbReference type="ARBA" id="ARBA00006817"/>
    </source>
</evidence>
<dbReference type="Gene3D" id="3.30.530.20">
    <property type="match status" value="1"/>
</dbReference>
<sequence>MDNVIHQSRVLPCSVTQAFACFTQNALLTRWLTADANVSAETGGAYELFWQPDERENNSTIGCKITALCENQLLAFEWKSPVQFKAFANQADPLTHVVVSFAEHTSGSQIHLVHSGWRSSENWLAAYQWQENAWQLGLDNLVKLLEEGQ</sequence>
<proteinExistence type="inferred from homology"/>
<dbReference type="CDD" id="cd07814">
    <property type="entry name" value="SRPBCC_CalC_Aha1-like"/>
    <property type="match status" value="1"/>
</dbReference>
<dbReference type="Pfam" id="PF08327">
    <property type="entry name" value="AHSA1"/>
    <property type="match status" value="1"/>
</dbReference>
<reference evidence="4" key="1">
    <citation type="journal article" date="2019" name="Int. J. Syst. Evol. Microbiol.">
        <title>The Global Catalogue of Microorganisms (GCM) 10K type strain sequencing project: providing services to taxonomists for standard genome sequencing and annotation.</title>
        <authorList>
            <consortium name="The Broad Institute Genomics Platform"/>
            <consortium name="The Broad Institute Genome Sequencing Center for Infectious Disease"/>
            <person name="Wu L."/>
            <person name="Ma J."/>
        </authorList>
    </citation>
    <scope>NUCLEOTIDE SEQUENCE [LARGE SCALE GENOMIC DNA]</scope>
    <source>
        <strain evidence="4">KCTC 52449</strain>
    </source>
</reference>
<feature type="domain" description="Activator of Hsp90 ATPase homologue 1/2-like C-terminal" evidence="2">
    <location>
        <begin position="13"/>
        <end position="146"/>
    </location>
</feature>
<evidence type="ECO:0000313" key="3">
    <source>
        <dbReference type="EMBL" id="MFC3200306.1"/>
    </source>
</evidence>
<comment type="caution">
    <text evidence="3">The sequence shown here is derived from an EMBL/GenBank/DDBJ whole genome shotgun (WGS) entry which is preliminary data.</text>
</comment>
<gene>
    <name evidence="3" type="ORF">ACFOEW_00535</name>
</gene>
<evidence type="ECO:0000259" key="2">
    <source>
        <dbReference type="Pfam" id="PF08327"/>
    </source>
</evidence>
<comment type="similarity">
    <text evidence="1">Belongs to the AHA1 family.</text>
</comment>
<accession>A0ABV7JU96</accession>
<dbReference type="RefSeq" id="WP_123326643.1">
    <property type="nucleotide sequence ID" value="NZ_JBHRSX010000005.1"/>
</dbReference>